<evidence type="ECO:0000313" key="2">
    <source>
        <dbReference type="EMBL" id="OGG13064.1"/>
    </source>
</evidence>
<comment type="caution">
    <text evidence="2">The sequence shown here is derived from an EMBL/GenBank/DDBJ whole genome shotgun (WGS) entry which is preliminary data.</text>
</comment>
<keyword evidence="1" id="KW-1133">Transmembrane helix</keyword>
<name>A0A1F5ZL64_9BACT</name>
<keyword evidence="1" id="KW-0472">Membrane</keyword>
<dbReference type="EMBL" id="MFJE01000061">
    <property type="protein sequence ID" value="OGG13064.1"/>
    <property type="molecule type" value="Genomic_DNA"/>
</dbReference>
<evidence type="ECO:0000313" key="3">
    <source>
        <dbReference type="Proteomes" id="UP000177383"/>
    </source>
</evidence>
<organism evidence="2 3">
    <name type="scientific">Candidatus Gottesmanbacteria bacterium RIFCSPHIGHO2_01_FULL_39_10</name>
    <dbReference type="NCBI Taxonomy" id="1798375"/>
    <lineage>
        <taxon>Bacteria</taxon>
        <taxon>Candidatus Gottesmaniibacteriota</taxon>
    </lineage>
</organism>
<proteinExistence type="predicted"/>
<sequence>MIYFHLEIKMENQISMGDQNTQQIVQNDVSQPINIQEKPKVNYLMISGVILSCLIVFGLGGYYLGKQSSNKNLVSRANLTQIVSPTPITTADPTTNWKTYNNKNLGFELKYPPSVQIDKELNDQYNRATIFKGGSVHFEVMLRKTGDITLDKYYFMDSPIVRKTTLDNIPANIYELPNGYCDGPSCSEPYIAFVAKYGSDLYHLSFFGDAKMSDEENQILSTFKFLDKPSPTSTTTIPSITIKYSPKTNWQTYTDEIAKFSFQYNTNPTQPYNLHQSLGKNEAGKNVMIMGCNTPPNGQEVCLEQYTVTIYSNYNGGSRRDWMSKNINDYPNCQRYYTDVSVVGKNAMLATSDCSSWGETYVLVPNGSQMVVFLTKGYSRNDTTGKITLQAWINEVLSTFKFNQ</sequence>
<feature type="transmembrane region" description="Helical" evidence="1">
    <location>
        <begin position="43"/>
        <end position="64"/>
    </location>
</feature>
<reference evidence="2 3" key="1">
    <citation type="journal article" date="2016" name="Nat. Commun.">
        <title>Thousands of microbial genomes shed light on interconnected biogeochemical processes in an aquifer system.</title>
        <authorList>
            <person name="Anantharaman K."/>
            <person name="Brown C.T."/>
            <person name="Hug L.A."/>
            <person name="Sharon I."/>
            <person name="Castelle C.J."/>
            <person name="Probst A.J."/>
            <person name="Thomas B.C."/>
            <person name="Singh A."/>
            <person name="Wilkins M.J."/>
            <person name="Karaoz U."/>
            <person name="Brodie E.L."/>
            <person name="Williams K.H."/>
            <person name="Hubbard S.S."/>
            <person name="Banfield J.F."/>
        </authorList>
    </citation>
    <scope>NUCLEOTIDE SEQUENCE [LARGE SCALE GENOMIC DNA]</scope>
</reference>
<dbReference type="AlphaFoldDB" id="A0A1F5ZL64"/>
<evidence type="ECO:0000256" key="1">
    <source>
        <dbReference type="SAM" id="Phobius"/>
    </source>
</evidence>
<dbReference type="STRING" id="1798375.A2773_01120"/>
<protein>
    <submittedName>
        <fullName evidence="2">Uncharacterized protein</fullName>
    </submittedName>
</protein>
<keyword evidence="1" id="KW-0812">Transmembrane</keyword>
<gene>
    <name evidence="2" type="ORF">A2773_01120</name>
</gene>
<dbReference type="Proteomes" id="UP000177383">
    <property type="component" value="Unassembled WGS sequence"/>
</dbReference>
<accession>A0A1F5ZL64</accession>